<feature type="region of interest" description="Disordered" evidence="1">
    <location>
        <begin position="32"/>
        <end position="57"/>
    </location>
</feature>
<dbReference type="RefSeq" id="WP_245861783.1">
    <property type="nucleotide sequence ID" value="NZ_PGFB01000006.1"/>
</dbReference>
<evidence type="ECO:0000256" key="1">
    <source>
        <dbReference type="SAM" id="MobiDB-lite"/>
    </source>
</evidence>
<feature type="signal peptide" evidence="2">
    <location>
        <begin position="1"/>
        <end position="30"/>
    </location>
</feature>
<feature type="chain" id="PRO_5014876836" description="DUF3558 domain-containing protein" evidence="2">
    <location>
        <begin position="31"/>
        <end position="354"/>
    </location>
</feature>
<accession>A0A2M9BBM6</accession>
<proteinExistence type="predicted"/>
<evidence type="ECO:0000313" key="4">
    <source>
        <dbReference type="Proteomes" id="UP000230161"/>
    </source>
</evidence>
<dbReference type="Proteomes" id="UP000230161">
    <property type="component" value="Unassembled WGS sequence"/>
</dbReference>
<protein>
    <recommendedName>
        <fullName evidence="5">DUF3558 domain-containing protein</fullName>
    </recommendedName>
</protein>
<comment type="caution">
    <text evidence="3">The sequence shown here is derived from an EMBL/GenBank/DDBJ whole genome shotgun (WGS) entry which is preliminary data.</text>
</comment>
<sequence>MAPSPLRRLSPALLAAALALLIGTAGCASAPPTVPSETPAVVPSATPTEAPVPPPPSSAFPGLGCELLASPAVVAGLLGDEASLRPAEGADVAIAQEGGLACTWSVSGPLHATDLLLEAAESPALQLRVLPHGSEFWDAFNSGTGHLDWPDDIGDTYGAECASEAGRCSLSVLDGEMFVEVATVGLEAGDGELERLRGFAASVLDVAHAHLVPGEEPSRPIAPPMAQRCWNALSSEGTSDPLTRPYGLSGNTAALTAWELTRATVCTRGELVFAIVPGAAWVFGPEASVRPAGAGIPAAGGRPESFASTPDELGRQLLEFRVGDDWVGIWSRTSTSAAVRDELAATLVRAASES</sequence>
<gene>
    <name evidence="3" type="ORF">CLV54_3245</name>
</gene>
<reference evidence="3 4" key="1">
    <citation type="submission" date="2017-11" db="EMBL/GenBank/DDBJ databases">
        <title>Genomic Encyclopedia of Archaeal and Bacterial Type Strains, Phase II (KMG-II): From Individual Species to Whole Genera.</title>
        <authorList>
            <person name="Goeker M."/>
        </authorList>
    </citation>
    <scope>NUCLEOTIDE SEQUENCE [LARGE SCALE GENOMIC DNA]</scope>
    <source>
        <strain evidence="3 4">DSM 25625</strain>
    </source>
</reference>
<evidence type="ECO:0000256" key="2">
    <source>
        <dbReference type="SAM" id="SignalP"/>
    </source>
</evidence>
<dbReference type="PROSITE" id="PS51257">
    <property type="entry name" value="PROKAR_LIPOPROTEIN"/>
    <property type="match status" value="1"/>
</dbReference>
<organism evidence="3 4">
    <name type="scientific">Compostimonas suwonensis</name>
    <dbReference type="NCBI Taxonomy" id="1048394"/>
    <lineage>
        <taxon>Bacteria</taxon>
        <taxon>Bacillati</taxon>
        <taxon>Actinomycetota</taxon>
        <taxon>Actinomycetes</taxon>
        <taxon>Micrococcales</taxon>
        <taxon>Microbacteriaceae</taxon>
        <taxon>Compostimonas</taxon>
    </lineage>
</organism>
<feature type="compositionally biased region" description="Low complexity" evidence="1">
    <location>
        <begin position="37"/>
        <end position="49"/>
    </location>
</feature>
<keyword evidence="4" id="KW-1185">Reference proteome</keyword>
<keyword evidence="2" id="KW-0732">Signal</keyword>
<name>A0A2M9BBM6_9MICO</name>
<evidence type="ECO:0000313" key="3">
    <source>
        <dbReference type="EMBL" id="PJJ55355.1"/>
    </source>
</evidence>
<dbReference type="AlphaFoldDB" id="A0A2M9BBM6"/>
<evidence type="ECO:0008006" key="5">
    <source>
        <dbReference type="Google" id="ProtNLM"/>
    </source>
</evidence>
<dbReference type="EMBL" id="PGFB01000006">
    <property type="protein sequence ID" value="PJJ55355.1"/>
    <property type="molecule type" value="Genomic_DNA"/>
</dbReference>